<accession>A0A8J5RQU1</accession>
<dbReference type="EMBL" id="JAAALK010000288">
    <property type="protein sequence ID" value="KAG8054237.1"/>
    <property type="molecule type" value="Genomic_DNA"/>
</dbReference>
<proteinExistence type="predicted"/>
<dbReference type="GO" id="GO:0005504">
    <property type="term" value="F:fatty acid binding"/>
    <property type="evidence" value="ECO:0007669"/>
    <property type="project" value="InterPro"/>
</dbReference>
<dbReference type="Pfam" id="PF14368">
    <property type="entry name" value="LTP_2"/>
    <property type="match status" value="1"/>
</dbReference>
<sequence length="103" mass="10518">MAPGGRKATVSAVALVALLVVAAAAGAAGLCGIDQSALTACQSYCTVGSREARPKQACCDAVAGADFACLCNYKYLLKSYNNIDPNRAMQIPGNCGMRPVSCK</sequence>
<dbReference type="PANTHER" id="PTHR33122">
    <property type="entry name" value="LIPID BINDING PROTEIN-RELATED"/>
    <property type="match status" value="1"/>
</dbReference>
<comment type="caution">
    <text evidence="3">The sequence shown here is derived from an EMBL/GenBank/DDBJ whole genome shotgun (WGS) entry which is preliminary data.</text>
</comment>
<reference evidence="3" key="1">
    <citation type="journal article" date="2021" name="bioRxiv">
        <title>Whole Genome Assembly and Annotation of Northern Wild Rice, Zizania palustris L., Supports a Whole Genome Duplication in the Zizania Genus.</title>
        <authorList>
            <person name="Haas M."/>
            <person name="Kono T."/>
            <person name="Macchietto M."/>
            <person name="Millas R."/>
            <person name="McGilp L."/>
            <person name="Shao M."/>
            <person name="Duquette J."/>
            <person name="Hirsch C.N."/>
            <person name="Kimball J."/>
        </authorList>
    </citation>
    <scope>NUCLEOTIDE SEQUENCE</scope>
    <source>
        <tissue evidence="3">Fresh leaf tissue</tissue>
    </source>
</reference>
<evidence type="ECO:0000256" key="1">
    <source>
        <dbReference type="SAM" id="SignalP"/>
    </source>
</evidence>
<dbReference type="AlphaFoldDB" id="A0A8J5RQU1"/>
<evidence type="ECO:0000313" key="4">
    <source>
        <dbReference type="Proteomes" id="UP000729402"/>
    </source>
</evidence>
<dbReference type="CDD" id="cd04660">
    <property type="entry name" value="nsLTP_like"/>
    <property type="match status" value="1"/>
</dbReference>
<dbReference type="PANTHER" id="PTHR33122:SF62">
    <property type="entry name" value="OS01G0914300 PROTEIN"/>
    <property type="match status" value="1"/>
</dbReference>
<name>A0A8J5RQU1_ZIZPA</name>
<dbReference type="Proteomes" id="UP000729402">
    <property type="component" value="Unassembled WGS sequence"/>
</dbReference>
<keyword evidence="4" id="KW-1185">Reference proteome</keyword>
<dbReference type="GO" id="GO:0009627">
    <property type="term" value="P:systemic acquired resistance"/>
    <property type="evidence" value="ECO:0007669"/>
    <property type="project" value="InterPro"/>
</dbReference>
<dbReference type="SMART" id="SM00499">
    <property type="entry name" value="AAI"/>
    <property type="match status" value="1"/>
</dbReference>
<feature type="signal peptide" evidence="1">
    <location>
        <begin position="1"/>
        <end position="27"/>
    </location>
</feature>
<gene>
    <name evidence="3" type="ORF">GUJ93_ZPchr0001g30514</name>
</gene>
<dbReference type="InterPro" id="IPR016140">
    <property type="entry name" value="Bifunc_inhib/LTP/seed_store"/>
</dbReference>
<dbReference type="InterPro" id="IPR044741">
    <property type="entry name" value="NsLTP-like"/>
</dbReference>
<evidence type="ECO:0000313" key="3">
    <source>
        <dbReference type="EMBL" id="KAG8054237.1"/>
    </source>
</evidence>
<feature type="chain" id="PRO_5035290471" description="Bifunctional inhibitor/plant lipid transfer protein/seed storage helical domain-containing protein" evidence="1">
    <location>
        <begin position="28"/>
        <end position="103"/>
    </location>
</feature>
<feature type="domain" description="Bifunctional inhibitor/plant lipid transfer protein/seed storage helical" evidence="2">
    <location>
        <begin position="31"/>
        <end position="102"/>
    </location>
</feature>
<protein>
    <recommendedName>
        <fullName evidence="2">Bifunctional inhibitor/plant lipid transfer protein/seed storage helical domain-containing protein</fullName>
    </recommendedName>
</protein>
<dbReference type="InterPro" id="IPR039265">
    <property type="entry name" value="DIR1-like"/>
</dbReference>
<reference evidence="3" key="2">
    <citation type="submission" date="2021-02" db="EMBL/GenBank/DDBJ databases">
        <authorList>
            <person name="Kimball J.A."/>
            <person name="Haas M.W."/>
            <person name="Macchietto M."/>
            <person name="Kono T."/>
            <person name="Duquette J."/>
            <person name="Shao M."/>
        </authorList>
    </citation>
    <scope>NUCLEOTIDE SEQUENCE</scope>
    <source>
        <tissue evidence="3">Fresh leaf tissue</tissue>
    </source>
</reference>
<keyword evidence="1" id="KW-0732">Signal</keyword>
<evidence type="ECO:0000259" key="2">
    <source>
        <dbReference type="SMART" id="SM00499"/>
    </source>
</evidence>
<dbReference type="OrthoDB" id="643149at2759"/>
<organism evidence="3 4">
    <name type="scientific">Zizania palustris</name>
    <name type="common">Northern wild rice</name>
    <dbReference type="NCBI Taxonomy" id="103762"/>
    <lineage>
        <taxon>Eukaryota</taxon>
        <taxon>Viridiplantae</taxon>
        <taxon>Streptophyta</taxon>
        <taxon>Embryophyta</taxon>
        <taxon>Tracheophyta</taxon>
        <taxon>Spermatophyta</taxon>
        <taxon>Magnoliopsida</taxon>
        <taxon>Liliopsida</taxon>
        <taxon>Poales</taxon>
        <taxon>Poaceae</taxon>
        <taxon>BOP clade</taxon>
        <taxon>Oryzoideae</taxon>
        <taxon>Oryzeae</taxon>
        <taxon>Zizaniinae</taxon>
        <taxon>Zizania</taxon>
    </lineage>
</organism>